<dbReference type="AlphaFoldDB" id="A0A6P5SEQ2"/>
<proteinExistence type="predicted"/>
<evidence type="ECO:0000313" key="1">
    <source>
        <dbReference type="Proteomes" id="UP000515124"/>
    </source>
</evidence>
<accession>A0A6P5SEQ2</accession>
<dbReference type="InterPro" id="IPR017439">
    <property type="entry name" value="Amidohydrolase"/>
</dbReference>
<dbReference type="KEGG" id="pavi:110757946"/>
<dbReference type="GO" id="GO:0016787">
    <property type="term" value="F:hydrolase activity"/>
    <property type="evidence" value="ECO:0007669"/>
    <property type="project" value="InterPro"/>
</dbReference>
<dbReference type="SUPFAM" id="SSF53187">
    <property type="entry name" value="Zn-dependent exopeptidases"/>
    <property type="match status" value="1"/>
</dbReference>
<keyword evidence="1" id="KW-1185">Reference proteome</keyword>
<dbReference type="PANTHER" id="PTHR11014">
    <property type="entry name" value="PEPTIDASE M20 FAMILY MEMBER"/>
    <property type="match status" value="1"/>
</dbReference>
<dbReference type="GeneID" id="110757946"/>
<dbReference type="Pfam" id="PF01546">
    <property type="entry name" value="Peptidase_M20"/>
    <property type="match status" value="1"/>
</dbReference>
<sequence length="99" mass="11146">MAENWTNLASHTHTQLPKLVLFPKLAPIRADMDALPLQELVEWEHKSKVDGKMHGCGHDAHTTMLVGAAKLLNQRKDKLKKQRSLELLRCGNKENGTVI</sequence>
<dbReference type="InterPro" id="IPR002933">
    <property type="entry name" value="Peptidase_M20"/>
</dbReference>
<reference evidence="2" key="1">
    <citation type="submission" date="2025-08" db="UniProtKB">
        <authorList>
            <consortium name="RefSeq"/>
        </authorList>
    </citation>
    <scope>IDENTIFICATION</scope>
</reference>
<name>A0A6P5SEQ2_PRUAV</name>
<organism evidence="1 2">
    <name type="scientific">Prunus avium</name>
    <name type="common">Cherry</name>
    <name type="synonym">Cerasus avium</name>
    <dbReference type="NCBI Taxonomy" id="42229"/>
    <lineage>
        <taxon>Eukaryota</taxon>
        <taxon>Viridiplantae</taxon>
        <taxon>Streptophyta</taxon>
        <taxon>Embryophyta</taxon>
        <taxon>Tracheophyta</taxon>
        <taxon>Spermatophyta</taxon>
        <taxon>Magnoliopsida</taxon>
        <taxon>eudicotyledons</taxon>
        <taxon>Gunneridae</taxon>
        <taxon>Pentapetalae</taxon>
        <taxon>rosids</taxon>
        <taxon>fabids</taxon>
        <taxon>Rosales</taxon>
        <taxon>Rosaceae</taxon>
        <taxon>Amygdaloideae</taxon>
        <taxon>Amygdaleae</taxon>
        <taxon>Prunus</taxon>
    </lineage>
</organism>
<gene>
    <name evidence="2" type="primary">LOC110757946</name>
</gene>
<dbReference type="Gene3D" id="3.40.630.10">
    <property type="entry name" value="Zn peptidases"/>
    <property type="match status" value="1"/>
</dbReference>
<dbReference type="PANTHER" id="PTHR11014:SF140">
    <property type="entry name" value="IAA-AMINO ACID HYDROLASE ILR1-LIKE 3"/>
    <property type="match status" value="1"/>
</dbReference>
<evidence type="ECO:0000313" key="2">
    <source>
        <dbReference type="RefSeq" id="XP_021815385.1"/>
    </source>
</evidence>
<dbReference type="RefSeq" id="XP_021815385.1">
    <property type="nucleotide sequence ID" value="XM_021959693.1"/>
</dbReference>
<protein>
    <submittedName>
        <fullName evidence="2">IAA-amino acid hydrolase ILR1-like 3</fullName>
    </submittedName>
</protein>
<dbReference type="Proteomes" id="UP000515124">
    <property type="component" value="Unplaced"/>
</dbReference>